<evidence type="ECO:0000256" key="2">
    <source>
        <dbReference type="ARBA" id="ARBA00022692"/>
    </source>
</evidence>
<sequence length="389" mass="42737">MSIHHVLFFCFVSALCGGDSVSAKLNIYAGAAGGNGSLDCYLSSSGRTKFFCKDECEAKDILIKTDEVRAQSGRYSTTYRNNSSGEEILSVTITHLIKSDSGRYRSGLGKNLVPDSYCDFEVRVLDEVTTSDTGWYRCGYGRALSPDSYYDRDILVLTAKLDGNEEEVTTIYKRPGGNIIVQCSFTNSEDRKYFCKDGCEEKDVLFETTGVRVQKDRYSIEFLKGSSTAGSLYVGITQLNKSDSGLYRCVLDISLSLDPIRKFNIIVTDPTTSKPPSAFTTPVPSSSTLTSTQSDQQLTGTTPSPGVLSVIVILVIAVIIMGLALMIICIQRNNRPDGLRTRGNSDGTNMEVYDHENCPAVHNHEDSTYQNLNPATMDEDQIYSALTHT</sequence>
<protein>
    <recommendedName>
        <fullName evidence="7">Immunoglobulin V-set domain-containing protein</fullName>
    </recommendedName>
</protein>
<evidence type="ECO:0000256" key="4">
    <source>
        <dbReference type="SAM" id="MobiDB-lite"/>
    </source>
</evidence>
<dbReference type="PANTHER" id="PTHR11860:SF87">
    <property type="entry name" value="CMRF35-LIKE MOLECULE 8"/>
    <property type="match status" value="1"/>
</dbReference>
<feature type="signal peptide" evidence="6">
    <location>
        <begin position="1"/>
        <end position="18"/>
    </location>
</feature>
<reference evidence="8 9" key="1">
    <citation type="submission" date="2019-07" db="EMBL/GenBank/DDBJ databases">
        <title>Chromosome genome assembly for large yellow croaker.</title>
        <authorList>
            <person name="Xiao S."/>
        </authorList>
    </citation>
    <scope>NUCLEOTIDE SEQUENCE [LARGE SCALE GENOMIC DNA]</scope>
    <source>
        <strain evidence="8">JMULYC20181020</strain>
        <tissue evidence="8">Muscle</tissue>
    </source>
</reference>
<comment type="caution">
    <text evidence="8">The sequence shown here is derived from an EMBL/GenBank/DDBJ whole genome shotgun (WGS) entry which is preliminary data.</text>
</comment>
<dbReference type="Pfam" id="PF07686">
    <property type="entry name" value="V-set"/>
    <property type="match status" value="1"/>
</dbReference>
<keyword evidence="9" id="KW-1185">Reference proteome</keyword>
<dbReference type="InterPro" id="IPR013106">
    <property type="entry name" value="Ig_V-set"/>
</dbReference>
<dbReference type="SUPFAM" id="SSF48726">
    <property type="entry name" value="Immunoglobulin"/>
    <property type="match status" value="1"/>
</dbReference>
<dbReference type="GO" id="GO:0004888">
    <property type="term" value="F:transmembrane signaling receptor activity"/>
    <property type="evidence" value="ECO:0007669"/>
    <property type="project" value="TreeGrafter"/>
</dbReference>
<dbReference type="InterPro" id="IPR013783">
    <property type="entry name" value="Ig-like_fold"/>
</dbReference>
<feature type="transmembrane region" description="Helical" evidence="5">
    <location>
        <begin position="306"/>
        <end position="330"/>
    </location>
</feature>
<evidence type="ECO:0000313" key="9">
    <source>
        <dbReference type="Proteomes" id="UP000424527"/>
    </source>
</evidence>
<evidence type="ECO:0000256" key="5">
    <source>
        <dbReference type="SAM" id="Phobius"/>
    </source>
</evidence>
<keyword evidence="6" id="KW-0732">Signal</keyword>
<feature type="chain" id="PRO_5026100151" description="Immunoglobulin V-set domain-containing protein" evidence="6">
    <location>
        <begin position="19"/>
        <end position="389"/>
    </location>
</feature>
<dbReference type="Gene3D" id="2.60.40.10">
    <property type="entry name" value="Immunoglobulins"/>
    <property type="match status" value="2"/>
</dbReference>
<feature type="compositionally biased region" description="Low complexity" evidence="4">
    <location>
        <begin position="280"/>
        <end position="301"/>
    </location>
</feature>
<dbReference type="InterPro" id="IPR050671">
    <property type="entry name" value="CD300_family_receptors"/>
</dbReference>
<proteinExistence type="predicted"/>
<keyword evidence="2 5" id="KW-0812">Transmembrane</keyword>
<gene>
    <name evidence="8" type="ORF">D5F01_LYC07768</name>
</gene>
<accession>A0A6G0IN21</accession>
<feature type="domain" description="Immunoglobulin V-set" evidence="7">
    <location>
        <begin position="174"/>
        <end position="251"/>
    </location>
</feature>
<keyword evidence="5" id="KW-1133">Transmembrane helix</keyword>
<evidence type="ECO:0000259" key="7">
    <source>
        <dbReference type="Pfam" id="PF07686"/>
    </source>
</evidence>
<evidence type="ECO:0000256" key="1">
    <source>
        <dbReference type="ARBA" id="ARBA00004370"/>
    </source>
</evidence>
<evidence type="ECO:0000256" key="6">
    <source>
        <dbReference type="SAM" id="SignalP"/>
    </source>
</evidence>
<name>A0A6G0IN21_LARCR</name>
<dbReference type="InterPro" id="IPR036179">
    <property type="entry name" value="Ig-like_dom_sf"/>
</dbReference>
<feature type="region of interest" description="Disordered" evidence="4">
    <location>
        <begin position="273"/>
        <end position="301"/>
    </location>
</feature>
<evidence type="ECO:0000313" key="8">
    <source>
        <dbReference type="EMBL" id="KAE8292681.1"/>
    </source>
</evidence>
<dbReference type="Proteomes" id="UP000424527">
    <property type="component" value="Unassembled WGS sequence"/>
</dbReference>
<dbReference type="PANTHER" id="PTHR11860">
    <property type="entry name" value="POLYMERIC-IMMUNOGLOBULIN RECEPTOR"/>
    <property type="match status" value="1"/>
</dbReference>
<comment type="subcellular location">
    <subcellularLocation>
        <location evidence="1">Membrane</location>
    </subcellularLocation>
</comment>
<evidence type="ECO:0000256" key="3">
    <source>
        <dbReference type="ARBA" id="ARBA00023136"/>
    </source>
</evidence>
<keyword evidence="3 5" id="KW-0472">Membrane</keyword>
<dbReference type="EMBL" id="REGW02000008">
    <property type="protein sequence ID" value="KAE8292681.1"/>
    <property type="molecule type" value="Genomic_DNA"/>
</dbReference>
<dbReference type="AlphaFoldDB" id="A0A6G0IN21"/>
<organism evidence="8 9">
    <name type="scientific">Larimichthys crocea</name>
    <name type="common">Large yellow croaker</name>
    <name type="synonym">Pseudosciaena crocea</name>
    <dbReference type="NCBI Taxonomy" id="215358"/>
    <lineage>
        <taxon>Eukaryota</taxon>
        <taxon>Metazoa</taxon>
        <taxon>Chordata</taxon>
        <taxon>Craniata</taxon>
        <taxon>Vertebrata</taxon>
        <taxon>Euteleostomi</taxon>
        <taxon>Actinopterygii</taxon>
        <taxon>Neopterygii</taxon>
        <taxon>Teleostei</taxon>
        <taxon>Neoteleostei</taxon>
        <taxon>Acanthomorphata</taxon>
        <taxon>Eupercaria</taxon>
        <taxon>Sciaenidae</taxon>
        <taxon>Larimichthys</taxon>
    </lineage>
</organism>
<dbReference type="GO" id="GO:0005886">
    <property type="term" value="C:plasma membrane"/>
    <property type="evidence" value="ECO:0007669"/>
    <property type="project" value="TreeGrafter"/>
</dbReference>